<accession>A0A365KU91</accession>
<evidence type="ECO:0000313" key="2">
    <source>
        <dbReference type="EMBL" id="RAZ76732.1"/>
    </source>
</evidence>
<gene>
    <name evidence="2" type="ORF">DP120_11930</name>
</gene>
<reference evidence="2 3" key="1">
    <citation type="submission" date="2018-06" db="EMBL/GenBank/DDBJ databases">
        <title>The draft genome sequences of strains SCU63 and S1.</title>
        <authorList>
            <person name="Gan L."/>
        </authorList>
    </citation>
    <scope>NUCLEOTIDE SEQUENCE [LARGE SCALE GENOMIC DNA]</scope>
    <source>
        <strain evidence="2 3">SCU63</strain>
    </source>
</reference>
<dbReference type="RefSeq" id="WP_112223899.1">
    <property type="nucleotide sequence ID" value="NZ_CP196859.1"/>
</dbReference>
<dbReference type="Pfam" id="PF07872">
    <property type="entry name" value="DUF1659"/>
    <property type="match status" value="1"/>
</dbReference>
<dbReference type="InterPro" id="IPR012454">
    <property type="entry name" value="DUF1659"/>
</dbReference>
<feature type="domain" description="DUF1659" evidence="1">
    <location>
        <begin position="2"/>
        <end position="70"/>
    </location>
</feature>
<sequence length="72" mass="8055">MANSNFKKASIRLTFDNGFDALGKPRKKVKAYHNVTDTAAATEIFETARVLTEFGMKPLMDLEKQSNQSIFA</sequence>
<keyword evidence="3" id="KW-1185">Reference proteome</keyword>
<evidence type="ECO:0000259" key="1">
    <source>
        <dbReference type="Pfam" id="PF07872"/>
    </source>
</evidence>
<proteinExistence type="predicted"/>
<name>A0A365KU91_9BACL</name>
<dbReference type="AlphaFoldDB" id="A0A365KU91"/>
<evidence type="ECO:0000313" key="3">
    <source>
        <dbReference type="Proteomes" id="UP000251002"/>
    </source>
</evidence>
<dbReference type="EMBL" id="QLZR01000004">
    <property type="protein sequence ID" value="RAZ76732.1"/>
    <property type="molecule type" value="Genomic_DNA"/>
</dbReference>
<protein>
    <recommendedName>
        <fullName evidence="1">DUF1659 domain-containing protein</fullName>
    </recommendedName>
</protein>
<comment type="caution">
    <text evidence="2">The sequence shown here is derived from an EMBL/GenBank/DDBJ whole genome shotgun (WGS) entry which is preliminary data.</text>
</comment>
<organism evidence="2 3">
    <name type="scientific">Planococcus halotolerans</name>
    <dbReference type="NCBI Taxonomy" id="2233542"/>
    <lineage>
        <taxon>Bacteria</taxon>
        <taxon>Bacillati</taxon>
        <taxon>Bacillota</taxon>
        <taxon>Bacilli</taxon>
        <taxon>Bacillales</taxon>
        <taxon>Caryophanaceae</taxon>
        <taxon>Planococcus</taxon>
    </lineage>
</organism>
<dbReference type="Proteomes" id="UP000251002">
    <property type="component" value="Unassembled WGS sequence"/>
</dbReference>